<keyword evidence="3" id="KW-1185">Reference proteome</keyword>
<evidence type="ECO:0000313" key="2">
    <source>
        <dbReference type="EMBL" id="KZV56487.1"/>
    </source>
</evidence>
<name>A0A2Z7DB58_9LAMI</name>
<feature type="region of interest" description="Disordered" evidence="1">
    <location>
        <begin position="1"/>
        <end position="21"/>
    </location>
</feature>
<gene>
    <name evidence="2" type="ORF">F511_22295</name>
</gene>
<evidence type="ECO:0000256" key="1">
    <source>
        <dbReference type="SAM" id="MobiDB-lite"/>
    </source>
</evidence>
<evidence type="ECO:0000313" key="3">
    <source>
        <dbReference type="Proteomes" id="UP000250235"/>
    </source>
</evidence>
<dbReference type="Proteomes" id="UP000250235">
    <property type="component" value="Unassembled WGS sequence"/>
</dbReference>
<accession>A0A2Z7DB58</accession>
<dbReference type="EMBL" id="KQ988193">
    <property type="protein sequence ID" value="KZV56487.1"/>
    <property type="molecule type" value="Genomic_DNA"/>
</dbReference>
<organism evidence="2 3">
    <name type="scientific">Dorcoceras hygrometricum</name>
    <dbReference type="NCBI Taxonomy" id="472368"/>
    <lineage>
        <taxon>Eukaryota</taxon>
        <taxon>Viridiplantae</taxon>
        <taxon>Streptophyta</taxon>
        <taxon>Embryophyta</taxon>
        <taxon>Tracheophyta</taxon>
        <taxon>Spermatophyta</taxon>
        <taxon>Magnoliopsida</taxon>
        <taxon>eudicotyledons</taxon>
        <taxon>Gunneridae</taxon>
        <taxon>Pentapetalae</taxon>
        <taxon>asterids</taxon>
        <taxon>lamiids</taxon>
        <taxon>Lamiales</taxon>
        <taxon>Gesneriaceae</taxon>
        <taxon>Didymocarpoideae</taxon>
        <taxon>Trichosporeae</taxon>
        <taxon>Loxocarpinae</taxon>
        <taxon>Dorcoceras</taxon>
    </lineage>
</organism>
<reference evidence="2 3" key="1">
    <citation type="journal article" date="2015" name="Proc. Natl. Acad. Sci. U.S.A.">
        <title>The resurrection genome of Boea hygrometrica: A blueprint for survival of dehydration.</title>
        <authorList>
            <person name="Xiao L."/>
            <person name="Yang G."/>
            <person name="Zhang L."/>
            <person name="Yang X."/>
            <person name="Zhao S."/>
            <person name="Ji Z."/>
            <person name="Zhou Q."/>
            <person name="Hu M."/>
            <person name="Wang Y."/>
            <person name="Chen M."/>
            <person name="Xu Y."/>
            <person name="Jin H."/>
            <person name="Xiao X."/>
            <person name="Hu G."/>
            <person name="Bao F."/>
            <person name="Hu Y."/>
            <person name="Wan P."/>
            <person name="Li L."/>
            <person name="Deng X."/>
            <person name="Kuang T."/>
            <person name="Xiang C."/>
            <person name="Zhu J.K."/>
            <person name="Oliver M.J."/>
            <person name="He Y."/>
        </authorList>
    </citation>
    <scope>NUCLEOTIDE SEQUENCE [LARGE SCALE GENOMIC DNA]</scope>
    <source>
        <strain evidence="3">cv. XS01</strain>
    </source>
</reference>
<sequence>MHILETDSQVQEDGKLHVTVGKSNASRSDIYSGKSMGFSCNTPRPSNMSNAEIYSLQSSRNPTPRGSSFNNTDFYPVMGTGGRNSSFCASDVYGFSSSQGLPLRPSSFEEETGIMHTEQDFTREAIVMRIFHPWIPKKIRQRSQLDKKFKKIYTCLFGVQVILQFRNCLEDVIMDQ</sequence>
<dbReference type="AlphaFoldDB" id="A0A2Z7DB58"/>
<feature type="compositionally biased region" description="Polar residues" evidence="1">
    <location>
        <begin position="1"/>
        <end position="11"/>
    </location>
</feature>
<protein>
    <submittedName>
        <fullName evidence="2">Uncharacterized protein</fullName>
    </submittedName>
</protein>
<proteinExistence type="predicted"/>
<dbReference type="OrthoDB" id="1741022at2759"/>